<dbReference type="InParanoid" id="A0A1Q3C0A4"/>
<gene>
    <name evidence="1" type="ORF">CFOL_v3_16939</name>
</gene>
<sequence>MSDMDGPLDFEMEDPLLISPAINNKQRKKKVIELDDLLKDYYNDKVKHIEKGTKKPRKSYDSDDDMDEKEAKFSQCVNECQNQMDEIGGGEEITEWGIKIFGKQGNPPSLVFPELVSCDLLCSFMNTELNSLVELTTQNGAAFLEGFLVNGWLSKLVFIRGHVEKSIANWTFNLMLYSSKEKLVASACDFWCAILSSEKGVNQLPITIDWFPSYSELKTALEIYGFLFNFLDNVESANTFSECRGPPQNIRAWIKCIMACCQVRNIFSSSNAEEIVEVLIYLLLDRQLQGLLELLHDCLELVVSYFTDEQWSISCEKIGKSLACRVPKDLNCLRAVECISGLSTRSKLLRSAVAHQILLVCFDCKATGEEEIMSLLISINIKDRGTVLVKSQARI</sequence>
<dbReference type="PANTHER" id="PTHR37212">
    <property type="entry name" value="ACTIN PROTEIN 2/3 COMPLEX SUBUNIT-LIKE PROTEIN"/>
    <property type="match status" value="1"/>
</dbReference>
<dbReference type="AlphaFoldDB" id="A0A1Q3C0A4"/>
<dbReference type="Proteomes" id="UP000187406">
    <property type="component" value="Unassembled WGS sequence"/>
</dbReference>
<protein>
    <submittedName>
        <fullName evidence="1">Uncharacterized protein</fullName>
    </submittedName>
</protein>
<accession>A0A1Q3C0A4</accession>
<dbReference type="PANTHER" id="PTHR37212:SF2">
    <property type="entry name" value="ACTIN PROTEIN 2_3 COMPLEX SUBUNIT-LIKE PROTEIN"/>
    <property type="match status" value="1"/>
</dbReference>
<proteinExistence type="predicted"/>
<dbReference type="STRING" id="3775.A0A1Q3C0A4"/>
<dbReference type="OrthoDB" id="674980at2759"/>
<keyword evidence="2" id="KW-1185">Reference proteome</keyword>
<comment type="caution">
    <text evidence="1">The sequence shown here is derived from an EMBL/GenBank/DDBJ whole genome shotgun (WGS) entry which is preliminary data.</text>
</comment>
<name>A0A1Q3C0A4_CEPFO</name>
<organism evidence="1 2">
    <name type="scientific">Cephalotus follicularis</name>
    <name type="common">Albany pitcher plant</name>
    <dbReference type="NCBI Taxonomy" id="3775"/>
    <lineage>
        <taxon>Eukaryota</taxon>
        <taxon>Viridiplantae</taxon>
        <taxon>Streptophyta</taxon>
        <taxon>Embryophyta</taxon>
        <taxon>Tracheophyta</taxon>
        <taxon>Spermatophyta</taxon>
        <taxon>Magnoliopsida</taxon>
        <taxon>eudicotyledons</taxon>
        <taxon>Gunneridae</taxon>
        <taxon>Pentapetalae</taxon>
        <taxon>rosids</taxon>
        <taxon>fabids</taxon>
        <taxon>Oxalidales</taxon>
        <taxon>Cephalotaceae</taxon>
        <taxon>Cephalotus</taxon>
    </lineage>
</organism>
<reference evidence="2" key="1">
    <citation type="submission" date="2016-04" db="EMBL/GenBank/DDBJ databases">
        <title>Cephalotus genome sequencing.</title>
        <authorList>
            <person name="Fukushima K."/>
            <person name="Hasebe M."/>
            <person name="Fang X."/>
        </authorList>
    </citation>
    <scope>NUCLEOTIDE SEQUENCE [LARGE SCALE GENOMIC DNA]</scope>
    <source>
        <strain evidence="2">cv. St1</strain>
    </source>
</reference>
<evidence type="ECO:0000313" key="1">
    <source>
        <dbReference type="EMBL" id="GAV73453.1"/>
    </source>
</evidence>
<dbReference type="FunCoup" id="A0A1Q3C0A4">
    <property type="interactions" value="1040"/>
</dbReference>
<evidence type="ECO:0000313" key="2">
    <source>
        <dbReference type="Proteomes" id="UP000187406"/>
    </source>
</evidence>
<dbReference type="EMBL" id="BDDD01001109">
    <property type="protein sequence ID" value="GAV73453.1"/>
    <property type="molecule type" value="Genomic_DNA"/>
</dbReference>